<dbReference type="EMBL" id="CDSF01000086">
    <property type="protein sequence ID" value="CEO98674.1"/>
    <property type="molecule type" value="Genomic_DNA"/>
</dbReference>
<organism evidence="7 8">
    <name type="scientific">Plasmodiophora brassicae</name>
    <name type="common">Clubroot disease agent</name>
    <dbReference type="NCBI Taxonomy" id="37360"/>
    <lineage>
        <taxon>Eukaryota</taxon>
        <taxon>Sar</taxon>
        <taxon>Rhizaria</taxon>
        <taxon>Endomyxa</taxon>
        <taxon>Phytomyxea</taxon>
        <taxon>Plasmodiophorida</taxon>
        <taxon>Plasmodiophoridae</taxon>
        <taxon>Plasmodiophora</taxon>
    </lineage>
</organism>
<evidence type="ECO:0000256" key="3">
    <source>
        <dbReference type="ARBA" id="ARBA00022989"/>
    </source>
</evidence>
<keyword evidence="4 5" id="KW-0472">Membrane</keyword>
<keyword evidence="2 5" id="KW-0812">Transmembrane</keyword>
<protein>
    <submittedName>
        <fullName evidence="7">Uncharacterized protein</fullName>
    </submittedName>
</protein>
<keyword evidence="8" id="KW-1185">Reference proteome</keyword>
<feature type="transmembrane region" description="Helical" evidence="5">
    <location>
        <begin position="63"/>
        <end position="83"/>
    </location>
</feature>
<proteinExistence type="predicted"/>
<dbReference type="AlphaFoldDB" id="A0A0G4IU60"/>
<dbReference type="PANTHER" id="PTHR16950:SF16">
    <property type="entry name" value="ZINC TRANSPORTER ZIP13"/>
    <property type="match status" value="1"/>
</dbReference>
<comment type="subcellular location">
    <subcellularLocation>
        <location evidence="1">Membrane</location>
        <topology evidence="1">Multi-pass membrane protein</topology>
    </subcellularLocation>
</comment>
<feature type="transmembrane region" description="Helical" evidence="5">
    <location>
        <begin position="261"/>
        <end position="281"/>
    </location>
</feature>
<feature type="signal peptide" evidence="6">
    <location>
        <begin position="1"/>
        <end position="24"/>
    </location>
</feature>
<sequence length="349" mass="37221">MCSCCHGQLVVLLVGCAVVFQISGASQCHGHHGHGCGGHGGHDHSHGHDHVVPEKQQDPLLKLYAIIAAITVPLVSFLGMLVIKFTRSSVQKFQPVIVNFGAGTMIGTSLLGFLPEAMHSIPRHDLIGYVVLAGILCAIVLEFAIHSVSKHDHGHAHGDGCKVEAQAPGDAELAKVGVENVEVPGSTTPCDSVKLQSMAWNMLFGDALHSIVDGILVGTMFMTSFASGCMATFVIIMHELPREVAELCILLHVGWPMRKALIRNAASTLTIIIGTVIGITLGHVIDVVANYCLAFVAGEFLYIALGQLMPSMEHSVKPGRMKTLSHVAFLAGIALMGFVSHFHSHDHDH</sequence>
<evidence type="ECO:0000256" key="4">
    <source>
        <dbReference type="ARBA" id="ARBA00023136"/>
    </source>
</evidence>
<dbReference type="OrthoDB" id="200954at2759"/>
<dbReference type="OMA" id="GMMYIVS"/>
<dbReference type="GO" id="GO:0016020">
    <property type="term" value="C:membrane"/>
    <property type="evidence" value="ECO:0007669"/>
    <property type="project" value="UniProtKB-SubCell"/>
</dbReference>
<dbReference type="GO" id="GO:0006882">
    <property type="term" value="P:intracellular zinc ion homeostasis"/>
    <property type="evidence" value="ECO:0007669"/>
    <property type="project" value="TreeGrafter"/>
</dbReference>
<accession>A0A0G4IU60</accession>
<reference evidence="7 8" key="1">
    <citation type="submission" date="2015-02" db="EMBL/GenBank/DDBJ databases">
        <authorList>
            <person name="Chooi Y.-H."/>
        </authorList>
    </citation>
    <scope>NUCLEOTIDE SEQUENCE [LARGE SCALE GENOMIC DNA]</scope>
    <source>
        <strain evidence="7">E3</strain>
    </source>
</reference>
<dbReference type="InterPro" id="IPR003689">
    <property type="entry name" value="ZIP"/>
</dbReference>
<dbReference type="PANTHER" id="PTHR16950">
    <property type="entry name" value="ZINC TRANSPORTER SLC39A7 HISTIDINE-RICH MEMBRANE PROTEIN KE4"/>
    <property type="match status" value="1"/>
</dbReference>
<feature type="transmembrane region" description="Helical" evidence="5">
    <location>
        <begin position="326"/>
        <end position="343"/>
    </location>
</feature>
<evidence type="ECO:0000256" key="1">
    <source>
        <dbReference type="ARBA" id="ARBA00004141"/>
    </source>
</evidence>
<dbReference type="Pfam" id="PF02535">
    <property type="entry name" value="Zip"/>
    <property type="match status" value="1"/>
</dbReference>
<evidence type="ECO:0000313" key="7">
    <source>
        <dbReference type="EMBL" id="CEO98674.1"/>
    </source>
</evidence>
<evidence type="ECO:0000256" key="6">
    <source>
        <dbReference type="SAM" id="SignalP"/>
    </source>
</evidence>
<evidence type="ECO:0000256" key="5">
    <source>
        <dbReference type="SAM" id="Phobius"/>
    </source>
</evidence>
<evidence type="ECO:0000313" key="8">
    <source>
        <dbReference type="Proteomes" id="UP000039324"/>
    </source>
</evidence>
<gene>
    <name evidence="7" type="ORF">PBRA_006788</name>
</gene>
<dbReference type="GO" id="GO:0005385">
    <property type="term" value="F:zinc ion transmembrane transporter activity"/>
    <property type="evidence" value="ECO:0007669"/>
    <property type="project" value="TreeGrafter"/>
</dbReference>
<feature type="transmembrane region" description="Helical" evidence="5">
    <location>
        <begin position="95"/>
        <end position="114"/>
    </location>
</feature>
<evidence type="ECO:0000256" key="2">
    <source>
        <dbReference type="ARBA" id="ARBA00022692"/>
    </source>
</evidence>
<name>A0A0G4IU60_PLABS</name>
<feature type="chain" id="PRO_5005193603" evidence="6">
    <location>
        <begin position="25"/>
        <end position="349"/>
    </location>
</feature>
<keyword evidence="3 5" id="KW-1133">Transmembrane helix</keyword>
<feature type="transmembrane region" description="Helical" evidence="5">
    <location>
        <begin position="287"/>
        <end position="305"/>
    </location>
</feature>
<dbReference type="Proteomes" id="UP000039324">
    <property type="component" value="Unassembled WGS sequence"/>
</dbReference>
<feature type="transmembrane region" description="Helical" evidence="5">
    <location>
        <begin position="126"/>
        <end position="145"/>
    </location>
</feature>
<keyword evidence="6" id="KW-0732">Signal</keyword>